<keyword evidence="6 10" id="KW-0460">Magnesium</keyword>
<dbReference type="GO" id="GO:0046872">
    <property type="term" value="F:metal ion binding"/>
    <property type="evidence" value="ECO:0007669"/>
    <property type="project" value="UniProtKB-KW"/>
</dbReference>
<dbReference type="FunFam" id="3.90.950.10:FF:000001">
    <property type="entry name" value="dITP/XTP pyrophosphatase"/>
    <property type="match status" value="1"/>
</dbReference>
<evidence type="ECO:0000256" key="7">
    <source>
        <dbReference type="ARBA" id="ARBA00023080"/>
    </source>
</evidence>
<dbReference type="InterPro" id="IPR020922">
    <property type="entry name" value="dITP/XTP_pyrophosphatase"/>
</dbReference>
<evidence type="ECO:0000256" key="8">
    <source>
        <dbReference type="ARBA" id="ARBA00051875"/>
    </source>
</evidence>
<comment type="subunit">
    <text evidence="2 10">Homodimer.</text>
</comment>
<dbReference type="AlphaFoldDB" id="A0A7C3Z0F4"/>
<dbReference type="PANTHER" id="PTHR11067">
    <property type="entry name" value="INOSINE TRIPHOSPHATE PYROPHOSPHATASE/HAM1 PROTEIN"/>
    <property type="match status" value="1"/>
</dbReference>
<dbReference type="EC" id="3.6.1.66" evidence="10"/>
<feature type="binding site" evidence="10">
    <location>
        <begin position="7"/>
        <end position="12"/>
    </location>
    <ligand>
        <name>substrate</name>
    </ligand>
</feature>
<dbReference type="PANTHER" id="PTHR11067:SF9">
    <property type="entry name" value="INOSINE TRIPHOSPHATE PYROPHOSPHATASE"/>
    <property type="match status" value="1"/>
</dbReference>
<proteinExistence type="inferred from homology"/>
<feature type="binding site" evidence="10">
    <location>
        <begin position="181"/>
        <end position="182"/>
    </location>
    <ligand>
        <name>substrate</name>
    </ligand>
</feature>
<comment type="cofactor">
    <cofactor evidence="10">
        <name>Mg(2+)</name>
        <dbReference type="ChEBI" id="CHEBI:18420"/>
    </cofactor>
    <text evidence="10">Binds 1 Mg(2+) ion per subunit.</text>
</comment>
<keyword evidence="3 10" id="KW-0479">Metal-binding</keyword>
<protein>
    <recommendedName>
        <fullName evidence="10">dITP/XTP pyrophosphatase</fullName>
        <ecNumber evidence="10">3.6.1.66</ecNumber>
    </recommendedName>
    <alternativeName>
        <fullName evidence="10">Non-canonical purine NTP pyrophosphatase</fullName>
    </alternativeName>
    <alternativeName>
        <fullName evidence="10">Non-standard purine NTP pyrophosphatase</fullName>
    </alternativeName>
    <alternativeName>
        <fullName evidence="10">Nucleoside-triphosphate diphosphatase</fullName>
    </alternativeName>
    <alternativeName>
        <fullName evidence="10">Nucleoside-triphosphate pyrophosphatase</fullName>
        <shortName evidence="10">NTPase</shortName>
    </alternativeName>
</protein>
<comment type="caution">
    <text evidence="10">Lacks conserved residue(s) required for the propagation of feature annotation.</text>
</comment>
<dbReference type="GO" id="GO:0005829">
    <property type="term" value="C:cytosol"/>
    <property type="evidence" value="ECO:0007669"/>
    <property type="project" value="TreeGrafter"/>
</dbReference>
<dbReference type="GO" id="GO:0036222">
    <property type="term" value="F:XTP diphosphatase activity"/>
    <property type="evidence" value="ECO:0007669"/>
    <property type="project" value="UniProtKB-UniRule"/>
</dbReference>
<feature type="binding site" evidence="10">
    <location>
        <position position="70"/>
    </location>
    <ligand>
        <name>Mg(2+)</name>
        <dbReference type="ChEBI" id="CHEBI:18420"/>
    </ligand>
</feature>
<comment type="catalytic activity">
    <reaction evidence="10">
        <text>ITP + H2O = IMP + diphosphate + H(+)</text>
        <dbReference type="Rhea" id="RHEA:29399"/>
        <dbReference type="ChEBI" id="CHEBI:15377"/>
        <dbReference type="ChEBI" id="CHEBI:15378"/>
        <dbReference type="ChEBI" id="CHEBI:33019"/>
        <dbReference type="ChEBI" id="CHEBI:58053"/>
        <dbReference type="ChEBI" id="CHEBI:61402"/>
        <dbReference type="EC" id="3.6.1.66"/>
    </reaction>
</comment>
<dbReference type="GO" id="GO:0000166">
    <property type="term" value="F:nucleotide binding"/>
    <property type="evidence" value="ECO:0007669"/>
    <property type="project" value="UniProtKB-KW"/>
</dbReference>
<dbReference type="GO" id="GO:0035870">
    <property type="term" value="F:dITP diphosphatase activity"/>
    <property type="evidence" value="ECO:0007669"/>
    <property type="project" value="UniProtKB-UniRule"/>
</dbReference>
<evidence type="ECO:0000256" key="3">
    <source>
        <dbReference type="ARBA" id="ARBA00022723"/>
    </source>
</evidence>
<evidence type="ECO:0000256" key="9">
    <source>
        <dbReference type="ARBA" id="ARBA00052017"/>
    </source>
</evidence>
<sequence length="207" mass="23208">MKILLATNNRNKGEEIISIWGERDNIEFLFPSDLGLKFSVIEDGATFPENAYKKAILGLKLSGLPTIGEDSGLLVDYLKGEPGVKSNRFAGEKASFEANIKKVLEKLKGVPRDKRKACFVCVICFALSFKKVLFFEGKCFGSIAHYPKGKEGFGYDPIFIPRGFKKTFAELGGEVKNKISHRKEAVMKLKEYLEEMLGRKNERDKTG</sequence>
<comment type="similarity">
    <text evidence="1 10 11">Belongs to the HAM1 NTPase family.</text>
</comment>
<keyword evidence="5 10" id="KW-0378">Hydrolase</keyword>
<feature type="binding site" evidence="10">
    <location>
        <position position="71"/>
    </location>
    <ligand>
        <name>substrate</name>
    </ligand>
</feature>
<evidence type="ECO:0000256" key="2">
    <source>
        <dbReference type="ARBA" id="ARBA00011738"/>
    </source>
</evidence>
<evidence type="ECO:0000256" key="4">
    <source>
        <dbReference type="ARBA" id="ARBA00022741"/>
    </source>
</evidence>
<dbReference type="InterPro" id="IPR029001">
    <property type="entry name" value="ITPase-like_fam"/>
</dbReference>
<name>A0A7C3Z0F4_UNCW3</name>
<comment type="catalytic activity">
    <reaction evidence="8 10">
        <text>dITP + H2O = dIMP + diphosphate + H(+)</text>
        <dbReference type="Rhea" id="RHEA:28342"/>
        <dbReference type="ChEBI" id="CHEBI:15377"/>
        <dbReference type="ChEBI" id="CHEBI:15378"/>
        <dbReference type="ChEBI" id="CHEBI:33019"/>
        <dbReference type="ChEBI" id="CHEBI:61194"/>
        <dbReference type="ChEBI" id="CHEBI:61382"/>
        <dbReference type="EC" id="3.6.1.66"/>
    </reaction>
</comment>
<dbReference type="GO" id="GO:0017111">
    <property type="term" value="F:ribonucleoside triphosphate phosphatase activity"/>
    <property type="evidence" value="ECO:0007669"/>
    <property type="project" value="InterPro"/>
</dbReference>
<organism evidence="12">
    <name type="scientific">candidate division WOR-3 bacterium</name>
    <dbReference type="NCBI Taxonomy" id="2052148"/>
    <lineage>
        <taxon>Bacteria</taxon>
        <taxon>Bacteria division WOR-3</taxon>
    </lineage>
</organism>
<dbReference type="NCBIfam" id="TIGR00042">
    <property type="entry name" value="RdgB/HAM1 family non-canonical purine NTP pyrophosphatase"/>
    <property type="match status" value="1"/>
</dbReference>
<feature type="binding site" evidence="10">
    <location>
        <position position="176"/>
    </location>
    <ligand>
        <name>substrate</name>
    </ligand>
</feature>
<dbReference type="SUPFAM" id="SSF52972">
    <property type="entry name" value="ITPase-like"/>
    <property type="match status" value="1"/>
</dbReference>
<comment type="caution">
    <text evidence="12">The sequence shown here is derived from an EMBL/GenBank/DDBJ whole genome shotgun (WGS) entry which is preliminary data.</text>
</comment>
<evidence type="ECO:0000256" key="11">
    <source>
        <dbReference type="RuleBase" id="RU003781"/>
    </source>
</evidence>
<evidence type="ECO:0000256" key="5">
    <source>
        <dbReference type="ARBA" id="ARBA00022801"/>
    </source>
</evidence>
<reference evidence="12" key="1">
    <citation type="journal article" date="2020" name="mSystems">
        <title>Genome- and Community-Level Interaction Insights into Carbon Utilization and Element Cycling Functions of Hydrothermarchaeota in Hydrothermal Sediment.</title>
        <authorList>
            <person name="Zhou Z."/>
            <person name="Liu Y."/>
            <person name="Xu W."/>
            <person name="Pan J."/>
            <person name="Luo Z.H."/>
            <person name="Li M."/>
        </authorList>
    </citation>
    <scope>NUCLEOTIDE SEQUENCE [LARGE SCALE GENOMIC DNA]</scope>
    <source>
        <strain evidence="12">SpSt-906</strain>
    </source>
</reference>
<keyword evidence="7 10" id="KW-0546">Nucleotide metabolism</keyword>
<evidence type="ECO:0000313" key="12">
    <source>
        <dbReference type="EMBL" id="HGE99557.1"/>
    </source>
</evidence>
<dbReference type="GO" id="GO:0009117">
    <property type="term" value="P:nucleotide metabolic process"/>
    <property type="evidence" value="ECO:0007669"/>
    <property type="project" value="UniProtKB-KW"/>
</dbReference>
<comment type="function">
    <text evidence="10">Pyrophosphatase that catalyzes the hydrolysis of nucleoside triphosphates to their monophosphate derivatives, with a high preference for the non-canonical purine nucleotides XTP (xanthosine triphosphate), dITP (deoxyinosine triphosphate) and ITP. Seems to function as a house-cleaning enzyme that removes non-canonical purine nucleotides from the nucleotide pool, thus preventing their incorporation into DNA/RNA and avoiding chromosomal lesions.</text>
</comment>
<keyword evidence="4 10" id="KW-0547">Nucleotide-binding</keyword>
<evidence type="ECO:0000256" key="6">
    <source>
        <dbReference type="ARBA" id="ARBA00022842"/>
    </source>
</evidence>
<dbReference type="GO" id="GO:0009146">
    <property type="term" value="P:purine nucleoside triphosphate catabolic process"/>
    <property type="evidence" value="ECO:0007669"/>
    <property type="project" value="UniProtKB-UniRule"/>
</dbReference>
<dbReference type="InterPro" id="IPR002637">
    <property type="entry name" value="RdgB/HAM1"/>
</dbReference>
<dbReference type="Pfam" id="PF01725">
    <property type="entry name" value="Ham1p_like"/>
    <property type="match status" value="1"/>
</dbReference>
<dbReference type="Gene3D" id="3.90.950.10">
    <property type="match status" value="1"/>
</dbReference>
<feature type="binding site" evidence="10">
    <location>
        <begin position="153"/>
        <end position="156"/>
    </location>
    <ligand>
        <name>substrate</name>
    </ligand>
</feature>
<evidence type="ECO:0000256" key="10">
    <source>
        <dbReference type="HAMAP-Rule" id="MF_01405"/>
    </source>
</evidence>
<dbReference type="GO" id="GO:0036220">
    <property type="term" value="F:ITP diphosphatase activity"/>
    <property type="evidence" value="ECO:0007669"/>
    <property type="project" value="UniProtKB-UniRule"/>
</dbReference>
<dbReference type="EMBL" id="DTMQ01000039">
    <property type="protein sequence ID" value="HGE99557.1"/>
    <property type="molecule type" value="Genomic_DNA"/>
</dbReference>
<comment type="catalytic activity">
    <reaction evidence="9 10">
        <text>XTP + H2O = XMP + diphosphate + H(+)</text>
        <dbReference type="Rhea" id="RHEA:28610"/>
        <dbReference type="ChEBI" id="CHEBI:15377"/>
        <dbReference type="ChEBI" id="CHEBI:15378"/>
        <dbReference type="ChEBI" id="CHEBI:33019"/>
        <dbReference type="ChEBI" id="CHEBI:57464"/>
        <dbReference type="ChEBI" id="CHEBI:61314"/>
        <dbReference type="EC" id="3.6.1.66"/>
    </reaction>
</comment>
<dbReference type="CDD" id="cd00515">
    <property type="entry name" value="HAM1"/>
    <property type="match status" value="1"/>
</dbReference>
<dbReference type="HAMAP" id="MF_01405">
    <property type="entry name" value="Non_canon_purine_NTPase"/>
    <property type="match status" value="1"/>
</dbReference>
<evidence type="ECO:0000256" key="1">
    <source>
        <dbReference type="ARBA" id="ARBA00008023"/>
    </source>
</evidence>
<gene>
    <name evidence="12" type="primary">rdgB</name>
    <name evidence="12" type="ORF">ENX07_05765</name>
</gene>
<feature type="active site" description="Proton acceptor" evidence="10">
    <location>
        <position position="70"/>
    </location>
</feature>
<accession>A0A7C3Z0F4</accession>